<evidence type="ECO:0000313" key="2">
    <source>
        <dbReference type="EMBL" id="GLB41167.1"/>
    </source>
</evidence>
<dbReference type="OrthoDB" id="3070108at2759"/>
<dbReference type="EMBL" id="BRPK01000009">
    <property type="protein sequence ID" value="GLB41167.1"/>
    <property type="molecule type" value="Genomic_DNA"/>
</dbReference>
<name>A0A9P3PR41_LYOSH</name>
<accession>A0A9P3PR41</accession>
<evidence type="ECO:0000256" key="1">
    <source>
        <dbReference type="SAM" id="MobiDB-lite"/>
    </source>
</evidence>
<keyword evidence="3" id="KW-1185">Reference proteome</keyword>
<dbReference type="Proteomes" id="UP001063166">
    <property type="component" value="Unassembled WGS sequence"/>
</dbReference>
<protein>
    <submittedName>
        <fullName evidence="2">Uncharacterized protein</fullName>
    </submittedName>
</protein>
<feature type="region of interest" description="Disordered" evidence="1">
    <location>
        <begin position="1"/>
        <end position="92"/>
    </location>
</feature>
<reference evidence="2" key="1">
    <citation type="submission" date="2022-07" db="EMBL/GenBank/DDBJ databases">
        <title>The genome of Lyophyllum shimeji provides insight into the initial evolution of ectomycorrhizal fungal genome.</title>
        <authorList>
            <person name="Kobayashi Y."/>
            <person name="Shibata T."/>
            <person name="Hirakawa H."/>
            <person name="Shigenobu S."/>
            <person name="Nishiyama T."/>
            <person name="Yamada A."/>
            <person name="Hasebe M."/>
            <person name="Kawaguchi M."/>
        </authorList>
    </citation>
    <scope>NUCLEOTIDE SEQUENCE</scope>
    <source>
        <strain evidence="2">AT787</strain>
    </source>
</reference>
<sequence>MIMAQPAQNFPLDTKIDSPAPPPPTPTLHTQLSPPAYGSSSYPQAGLPQPSQFSAMHPHGLQQQQLPRGAMSPRQPQVPLGTLTPQATMGGGLPPLQQVPLGTYPAQQVPLGAFSPQQVPLGMYPAQQVHVPMGTYPVQQVQMGAPLAAPPMATQAQIGQQYQAAQFAQCAYGNHARTTKYGVVGIIGAITDAVDSGRYSSPSDSSASSLISKTSARDVDRGYDAFGRFSVCWIFRCTTGRWQRKRSGLINHDARLKQLPSCLLRSSDDPRGMFERSSLIW</sequence>
<feature type="compositionally biased region" description="Polar residues" evidence="1">
    <location>
        <begin position="38"/>
        <end position="54"/>
    </location>
</feature>
<evidence type="ECO:0000313" key="3">
    <source>
        <dbReference type="Proteomes" id="UP001063166"/>
    </source>
</evidence>
<comment type="caution">
    <text evidence="2">The sequence shown here is derived from an EMBL/GenBank/DDBJ whole genome shotgun (WGS) entry which is preliminary data.</text>
</comment>
<gene>
    <name evidence="2" type="ORF">LshimejAT787_0903820</name>
</gene>
<organism evidence="2 3">
    <name type="scientific">Lyophyllum shimeji</name>
    <name type="common">Hon-shimeji</name>
    <name type="synonym">Tricholoma shimeji</name>
    <dbReference type="NCBI Taxonomy" id="47721"/>
    <lineage>
        <taxon>Eukaryota</taxon>
        <taxon>Fungi</taxon>
        <taxon>Dikarya</taxon>
        <taxon>Basidiomycota</taxon>
        <taxon>Agaricomycotina</taxon>
        <taxon>Agaricomycetes</taxon>
        <taxon>Agaricomycetidae</taxon>
        <taxon>Agaricales</taxon>
        <taxon>Tricholomatineae</taxon>
        <taxon>Lyophyllaceae</taxon>
        <taxon>Lyophyllum</taxon>
    </lineage>
</organism>
<dbReference type="AlphaFoldDB" id="A0A9P3PR41"/>
<proteinExistence type="predicted"/>